<dbReference type="PANTHER" id="PTHR12286">
    <property type="entry name" value="SACCHAROPINE DEHYDROGENASE-LIKE OXIDOREDUCTASE"/>
    <property type="match status" value="1"/>
</dbReference>
<dbReference type="PANTHER" id="PTHR12286:SF5">
    <property type="entry name" value="SACCHAROPINE DEHYDROGENASE-LIKE OXIDOREDUCTASE"/>
    <property type="match status" value="1"/>
</dbReference>
<dbReference type="Proteomes" id="UP000054053">
    <property type="component" value="Unassembled WGS sequence"/>
</dbReference>
<dbReference type="Pfam" id="PF03435">
    <property type="entry name" value="Sacchrp_dh_NADP"/>
    <property type="match status" value="1"/>
</dbReference>
<evidence type="ECO:0000313" key="4">
    <source>
        <dbReference type="EMBL" id="GAO13153.1"/>
    </source>
</evidence>
<name>A0A1B5KR17_USTVR</name>
<dbReference type="EMBL" id="BBTG02000010">
    <property type="protein sequence ID" value="GAO13153.1"/>
    <property type="molecule type" value="Genomic_DNA"/>
</dbReference>
<dbReference type="AlphaFoldDB" id="A0A1B5KR17"/>
<dbReference type="SUPFAM" id="SSF51735">
    <property type="entry name" value="NAD(P)-binding Rossmann-fold domains"/>
    <property type="match status" value="1"/>
</dbReference>
<gene>
    <name evidence="4" type="ORF">UVI_02025110</name>
</gene>
<evidence type="ECO:0000256" key="2">
    <source>
        <dbReference type="SAM" id="Phobius"/>
    </source>
</evidence>
<dbReference type="GO" id="GO:0005739">
    <property type="term" value="C:mitochondrion"/>
    <property type="evidence" value="ECO:0007669"/>
    <property type="project" value="TreeGrafter"/>
</dbReference>
<protein>
    <recommendedName>
        <fullName evidence="3">Saccharopine dehydrogenase NADP binding domain-containing protein</fullName>
    </recommendedName>
</protein>
<reference evidence="5" key="1">
    <citation type="journal article" date="2016" name="Genome Announc.">
        <title>Genome sequence of Ustilaginoidea virens IPU010, a rice pathogenic fungus causing false smut.</title>
        <authorList>
            <person name="Kumagai T."/>
            <person name="Ishii T."/>
            <person name="Terai G."/>
            <person name="Umemura M."/>
            <person name="Machida M."/>
            <person name="Asai K."/>
        </authorList>
    </citation>
    <scope>NUCLEOTIDE SEQUENCE [LARGE SCALE GENOMIC DNA]</scope>
    <source>
        <strain evidence="5">IPU010</strain>
    </source>
</reference>
<dbReference type="Gene3D" id="3.40.50.720">
    <property type="entry name" value="NAD(P)-binding Rossmann-like Domain"/>
    <property type="match status" value="1"/>
</dbReference>
<feature type="transmembrane region" description="Helical" evidence="2">
    <location>
        <begin position="321"/>
        <end position="341"/>
    </location>
</feature>
<evidence type="ECO:0000259" key="3">
    <source>
        <dbReference type="Pfam" id="PF03435"/>
    </source>
</evidence>
<proteinExistence type="inferred from homology"/>
<keyword evidence="2" id="KW-1133">Transmembrane helix</keyword>
<comment type="caution">
    <text evidence="4">The sequence shown here is derived from an EMBL/GenBank/DDBJ whole genome shotgun (WGS) entry which is preliminary data.</text>
</comment>
<dbReference type="GO" id="GO:0009247">
    <property type="term" value="P:glycolipid biosynthetic process"/>
    <property type="evidence" value="ECO:0007669"/>
    <property type="project" value="TreeGrafter"/>
</dbReference>
<keyword evidence="2" id="KW-0812">Transmembrane</keyword>
<feature type="domain" description="Saccharopine dehydrogenase NADP binding" evidence="3">
    <location>
        <begin position="98"/>
        <end position="169"/>
    </location>
</feature>
<dbReference type="InterPro" id="IPR036291">
    <property type="entry name" value="NAD(P)-bd_dom_sf"/>
</dbReference>
<dbReference type="InterPro" id="IPR005097">
    <property type="entry name" value="Sacchrp_dh_NADP-bd"/>
</dbReference>
<evidence type="ECO:0000313" key="5">
    <source>
        <dbReference type="Proteomes" id="UP000054053"/>
    </source>
</evidence>
<dbReference type="GO" id="GO:0005811">
    <property type="term" value="C:lipid droplet"/>
    <property type="evidence" value="ECO:0007669"/>
    <property type="project" value="TreeGrafter"/>
</dbReference>
<dbReference type="GO" id="GO:0005886">
    <property type="term" value="C:plasma membrane"/>
    <property type="evidence" value="ECO:0007669"/>
    <property type="project" value="TreeGrafter"/>
</dbReference>
<dbReference type="InterPro" id="IPR051276">
    <property type="entry name" value="Saccharopine_DH-like_oxidrdct"/>
</dbReference>
<evidence type="ECO:0000256" key="1">
    <source>
        <dbReference type="ARBA" id="ARBA00038048"/>
    </source>
</evidence>
<accession>A0A1B5KR17</accession>
<sequence length="452" mass="49313">MAIKEHGRQYDLVLLGASGYTGRLTAEHIATNLPSHLKWAVAGRSESKLNAVVAECQKLNSDRLPPSAPAPAMVPFPVPDLNACTELTADRNTGVEIAHVDDEAQLRALVQKAFVVITTVGPYCLYGEPIFKLCAETGTHYLDCTGEVPWVARMINKYEDTARKSGAIMIPQSGMESAPADLVTWSMAQHLRKHLNAPTKDAIVTIHKLRISSKPSGGTLATLLVFFEHFPLKEIIEATKPYAFSPIPHTSGARPRKSLLQRMLGVTSLPYLGRVTTSIAGTTDQAVVTRTWGLLHEVPSRKDEFYGPQFTWVEYFTARNWLHGVAVHFALAVGGFLLAFVPPFRSLVRRFVFQPGEGTGREGMAKEEVEYRGTASPDVDDNPTGKQAFCRAWYHGSLYALTGVFLAEGALTILEEDVQLGGGSFTPACLGKGYLDRLDGAGFKIDVQTVEG</sequence>
<keyword evidence="2" id="KW-0472">Membrane</keyword>
<organism evidence="4 5">
    <name type="scientific">Ustilaginoidea virens</name>
    <name type="common">Rice false smut fungus</name>
    <name type="synonym">Villosiclava virens</name>
    <dbReference type="NCBI Taxonomy" id="1159556"/>
    <lineage>
        <taxon>Eukaryota</taxon>
        <taxon>Fungi</taxon>
        <taxon>Dikarya</taxon>
        <taxon>Ascomycota</taxon>
        <taxon>Pezizomycotina</taxon>
        <taxon>Sordariomycetes</taxon>
        <taxon>Hypocreomycetidae</taxon>
        <taxon>Hypocreales</taxon>
        <taxon>Clavicipitaceae</taxon>
        <taxon>Ustilaginoidea</taxon>
    </lineage>
</organism>
<comment type="similarity">
    <text evidence="1">Belongs to the saccharopine dehydrogenase family.</text>
</comment>